<name>A0A9P7N567_9HYPO</name>
<keyword evidence="1" id="KW-0175">Coiled coil</keyword>
<evidence type="ECO:0000259" key="3">
    <source>
        <dbReference type="Pfam" id="PF15456"/>
    </source>
</evidence>
<feature type="compositionally biased region" description="Polar residues" evidence="2">
    <location>
        <begin position="109"/>
        <end position="120"/>
    </location>
</feature>
<reference evidence="5" key="1">
    <citation type="journal article" date="2020" name="bioRxiv">
        <title>Whole genome comparisons of ergot fungi reveals the divergence and evolution of species within the genus Claviceps are the result of varying mechanisms driving genome evolution and host range expansion.</title>
        <authorList>
            <person name="Wyka S.A."/>
            <person name="Mondo S.J."/>
            <person name="Liu M."/>
            <person name="Dettman J."/>
            <person name="Nalam V."/>
            <person name="Broders K.D."/>
        </authorList>
    </citation>
    <scope>NUCLEOTIDE SEQUENCE</scope>
    <source>
        <strain evidence="5">CCC 602</strain>
    </source>
</reference>
<dbReference type="AlphaFoldDB" id="A0A9P7N567"/>
<evidence type="ECO:0000256" key="1">
    <source>
        <dbReference type="SAM" id="Coils"/>
    </source>
</evidence>
<feature type="domain" description="DUF7801" evidence="4">
    <location>
        <begin position="789"/>
        <end position="839"/>
    </location>
</feature>
<dbReference type="Proteomes" id="UP000748025">
    <property type="component" value="Unassembled WGS sequence"/>
</dbReference>
<feature type="region of interest" description="Disordered" evidence="2">
    <location>
        <begin position="518"/>
        <end position="555"/>
    </location>
</feature>
<accession>A0A9P7N567</accession>
<evidence type="ECO:0000313" key="6">
    <source>
        <dbReference type="Proteomes" id="UP000748025"/>
    </source>
</evidence>
<feature type="coiled-coil region" evidence="1">
    <location>
        <begin position="324"/>
        <end position="351"/>
    </location>
</feature>
<gene>
    <name evidence="5" type="ORF">E4U43_003598</name>
</gene>
<feature type="region of interest" description="Disordered" evidence="2">
    <location>
        <begin position="61"/>
        <end position="123"/>
    </location>
</feature>
<dbReference type="Pfam" id="PF25078">
    <property type="entry name" value="DUF7801"/>
    <property type="match status" value="1"/>
</dbReference>
<sequence length="953" mass="107200">MLACWLAGGNVSCLLHGVLGMLGMLRMLRMLGIWERWVDTRKEKESQPGQQAVFRNIAQGMNRHPTGRNSDDYGVANLSPPLLISDSKNDESDQDGTMNEAVQDDRRFNQNYEPTPTPRSAQVDLKDPIQIHLLTETALLDSQGFEILSQEEVDELKKQAELLSQRVESTRSNLAIQSKYRDAAASMARLDQGVGGADDYRSQESERERIESERICDQLASELLDLEKRLLIPHRKIVEHTAAILQLTHKASRKKMLTQNDHLVNGIPGSPESLYTYSHGRNSIYGQMGDDAYFDDPSGYQLDSMERVRKNAIEIPLKSPIREQNQMRVELDRMREENTQLRKQTDGLLEKLQGFNVSLRETIIRFNPQVNRDYDEPPPVSASPDMNLADLLRSQVEYLESGLVAVQAEQESFVGGHEMGGHKMGDNDMDANDMGANDMGERIETINLQLRDVLMMSDPHYTPTTIPPETDVNGQMAYLEESIRSIESQFSRTNNSSSANDDTIPVLTGLWESFQRGLSEAKKRKDDRRRNRSEKGLPEDDEDMSDDEGFDTTEPYSLESFSNRVQWMHAQALTLRDQKYVLKRQIKQQRELNNKSDAEKDDELTRKQVHLEESRELLSRAKKEAADAQRMLSETMADLEDARNAAAEALDAASVRVQERDDRIAGLESTLKAAQDSLTSAEQDLSTARSGTHDLEEQIAGLTVQMEDLKQEKLVADQTVAELERKLAEVLAQAAAATQESTAAANETTGKLEEQLAEATTQVATLTQEKKAAEETTKELKRELAAKTKEFRVKDDEVDQLNMTIAELKTEVTIARAELDGAYGSRAERAAEVAAIKQSSESLKLQNQVDRLKKELSATVEELEGVTKETIGSEKEKADIEAKLDEALAARTSLETELEKARDKMVKLQEELDGERLKIHSAGNKPGAGASMLSERFRATMREERKRFQEDLR</sequence>
<dbReference type="PANTHER" id="PTHR45615">
    <property type="entry name" value="MYOSIN HEAVY CHAIN, NON-MUSCLE"/>
    <property type="match status" value="1"/>
</dbReference>
<dbReference type="InterPro" id="IPR056703">
    <property type="entry name" value="DUF7801"/>
</dbReference>
<dbReference type="Gene3D" id="1.10.287.1490">
    <property type="match status" value="1"/>
</dbReference>
<dbReference type="EMBL" id="SRPW01002413">
    <property type="protein sequence ID" value="KAG5993051.1"/>
    <property type="molecule type" value="Genomic_DNA"/>
</dbReference>
<dbReference type="PANTHER" id="PTHR45615:SF80">
    <property type="entry name" value="GRIP DOMAIN-CONTAINING PROTEIN"/>
    <property type="match status" value="1"/>
</dbReference>
<protein>
    <recommendedName>
        <fullName evidence="7">Up-regulated during septation protein 1 domain-containing protein</fullName>
    </recommendedName>
</protein>
<proteinExistence type="predicted"/>
<dbReference type="OrthoDB" id="5569911at2759"/>
<feature type="domain" description="Up-regulated during septation protein 1" evidence="3">
    <location>
        <begin position="131"/>
        <end position="248"/>
    </location>
</feature>
<keyword evidence="6" id="KW-1185">Reference proteome</keyword>
<evidence type="ECO:0000256" key="2">
    <source>
        <dbReference type="SAM" id="MobiDB-lite"/>
    </source>
</evidence>
<feature type="compositionally biased region" description="Acidic residues" evidence="2">
    <location>
        <begin position="539"/>
        <end position="551"/>
    </location>
</feature>
<comment type="caution">
    <text evidence="5">The sequence shown here is derived from an EMBL/GenBank/DDBJ whole genome shotgun (WGS) entry which is preliminary data.</text>
</comment>
<feature type="non-terminal residue" evidence="5">
    <location>
        <position position="953"/>
    </location>
</feature>
<feature type="region of interest" description="Disordered" evidence="2">
    <location>
        <begin position="589"/>
        <end position="622"/>
    </location>
</feature>
<dbReference type="Pfam" id="PF15456">
    <property type="entry name" value="Uds1"/>
    <property type="match status" value="1"/>
</dbReference>
<evidence type="ECO:0000259" key="4">
    <source>
        <dbReference type="Pfam" id="PF25078"/>
    </source>
</evidence>
<evidence type="ECO:0000313" key="5">
    <source>
        <dbReference type="EMBL" id="KAG5993051.1"/>
    </source>
</evidence>
<organism evidence="5 6">
    <name type="scientific">Claviceps pusilla</name>
    <dbReference type="NCBI Taxonomy" id="123648"/>
    <lineage>
        <taxon>Eukaryota</taxon>
        <taxon>Fungi</taxon>
        <taxon>Dikarya</taxon>
        <taxon>Ascomycota</taxon>
        <taxon>Pezizomycotina</taxon>
        <taxon>Sordariomycetes</taxon>
        <taxon>Hypocreomycetidae</taxon>
        <taxon>Hypocreales</taxon>
        <taxon>Clavicipitaceae</taxon>
        <taxon>Claviceps</taxon>
    </lineage>
</organism>
<dbReference type="InterPro" id="IPR029191">
    <property type="entry name" value="Uds1"/>
</dbReference>
<evidence type="ECO:0008006" key="7">
    <source>
        <dbReference type="Google" id="ProtNLM"/>
    </source>
</evidence>